<organism evidence="1 2">
    <name type="scientific">Plantactinospora endophytica</name>
    <dbReference type="NCBI Taxonomy" id="673535"/>
    <lineage>
        <taxon>Bacteria</taxon>
        <taxon>Bacillati</taxon>
        <taxon>Actinomycetota</taxon>
        <taxon>Actinomycetes</taxon>
        <taxon>Micromonosporales</taxon>
        <taxon>Micromonosporaceae</taxon>
        <taxon>Plantactinospora</taxon>
    </lineage>
</organism>
<proteinExistence type="predicted"/>
<dbReference type="EMBL" id="BONW01000013">
    <property type="protein sequence ID" value="GIG87811.1"/>
    <property type="molecule type" value="Genomic_DNA"/>
</dbReference>
<reference evidence="1 2" key="1">
    <citation type="submission" date="2021-01" db="EMBL/GenBank/DDBJ databases">
        <title>Whole genome shotgun sequence of Plantactinospora endophytica NBRC 110450.</title>
        <authorList>
            <person name="Komaki H."/>
            <person name="Tamura T."/>
        </authorList>
    </citation>
    <scope>NUCLEOTIDE SEQUENCE [LARGE SCALE GENOMIC DNA]</scope>
    <source>
        <strain evidence="1 2">NBRC 110450</strain>
    </source>
</reference>
<evidence type="ECO:0000313" key="2">
    <source>
        <dbReference type="Proteomes" id="UP000646749"/>
    </source>
</evidence>
<comment type="caution">
    <text evidence="1">The sequence shown here is derived from an EMBL/GenBank/DDBJ whole genome shotgun (WGS) entry which is preliminary data.</text>
</comment>
<sequence>MLHRFSVVLAGAGLALAGLVVGGVGSAGASPVTSSARAGASSTPPPMPTCPPVLPLSGGVSSVTATSLTVSYFIFLGPPCGYNPPVTVSLFVSREDAQQWRDPVSEAVSGPERYGQVTIDGLTADTVYWFRFSVDGGPDPYMIGSGRTASLPGWKP</sequence>
<dbReference type="Proteomes" id="UP000646749">
    <property type="component" value="Unassembled WGS sequence"/>
</dbReference>
<evidence type="ECO:0008006" key="3">
    <source>
        <dbReference type="Google" id="ProtNLM"/>
    </source>
</evidence>
<accession>A0ABQ4E0I1</accession>
<keyword evidence="2" id="KW-1185">Reference proteome</keyword>
<name>A0ABQ4E0I1_9ACTN</name>
<evidence type="ECO:0000313" key="1">
    <source>
        <dbReference type="EMBL" id="GIG87811.1"/>
    </source>
</evidence>
<protein>
    <recommendedName>
        <fullName evidence="3">Fibronectin type-III domain-containing protein</fullName>
    </recommendedName>
</protein>
<gene>
    <name evidence="1" type="ORF">Pen02_27470</name>
</gene>